<dbReference type="InterPro" id="IPR009078">
    <property type="entry name" value="Ferritin-like_SF"/>
</dbReference>
<protein>
    <submittedName>
        <fullName evidence="1">Ferritin-like domain-containing protein</fullName>
    </submittedName>
</protein>
<dbReference type="RefSeq" id="WP_245122088.1">
    <property type="nucleotide sequence ID" value="NZ_CP095061.1"/>
</dbReference>
<dbReference type="CDD" id="cd00657">
    <property type="entry name" value="Ferritin_like"/>
    <property type="match status" value="1"/>
</dbReference>
<keyword evidence="2" id="KW-1185">Reference proteome</keyword>
<evidence type="ECO:0000313" key="1">
    <source>
        <dbReference type="EMBL" id="UOQ67100.1"/>
    </source>
</evidence>
<proteinExistence type="predicted"/>
<name>A0ABY4G8K7_9BACT</name>
<dbReference type="EMBL" id="CP095061">
    <property type="protein sequence ID" value="UOQ67100.1"/>
    <property type="molecule type" value="Genomic_DNA"/>
</dbReference>
<dbReference type="Pfam" id="PF13668">
    <property type="entry name" value="Ferritin_2"/>
    <property type="match status" value="1"/>
</dbReference>
<reference evidence="1" key="1">
    <citation type="submission" date="2022-04" db="EMBL/GenBank/DDBJ databases">
        <title>Hymenobacter sp. isolated from the air.</title>
        <authorList>
            <person name="Won M."/>
            <person name="Lee C.-M."/>
            <person name="Woen H.-Y."/>
            <person name="Kwon S.-W."/>
        </authorList>
    </citation>
    <scope>NUCLEOTIDE SEQUENCE</scope>
    <source>
        <strain evidence="1">5420S-77</strain>
    </source>
</reference>
<dbReference type="SUPFAM" id="SSF47240">
    <property type="entry name" value="Ferritin-like"/>
    <property type="match status" value="1"/>
</dbReference>
<dbReference type="Proteomes" id="UP000830401">
    <property type="component" value="Chromosome"/>
</dbReference>
<gene>
    <name evidence="1" type="ORF">MUN86_04115</name>
</gene>
<evidence type="ECO:0000313" key="2">
    <source>
        <dbReference type="Proteomes" id="UP000830401"/>
    </source>
</evidence>
<sequence length="245" mass="25754">MTKLLLPPEPADKPTSTSRRSFLRYSGATMAVGGLLLAGCDDDSESGSNRIDVGSGDPGILNYAYALEQLEAAFYAAVKGGAYYSGAPASEKQIFDDLALHEQIHADFFKTALGNGAIKALEPDFSTINFGDKNSVLTAAQAFEDLGVAAYNGAGRFITAPGYLVVAGKIVSVEARHAALIRDLRAYNSFVDNDVVDLFTPSGSASTPGVGNGTGLERSKRPAEVVETANQFLKEGSKISANSFK</sequence>
<organism evidence="1 2">
    <name type="scientific">Hymenobacter volaticus</name>
    <dbReference type="NCBI Taxonomy" id="2932254"/>
    <lineage>
        <taxon>Bacteria</taxon>
        <taxon>Pseudomonadati</taxon>
        <taxon>Bacteroidota</taxon>
        <taxon>Cytophagia</taxon>
        <taxon>Cytophagales</taxon>
        <taxon>Hymenobacteraceae</taxon>
        <taxon>Hymenobacter</taxon>
    </lineage>
</organism>
<accession>A0ABY4G8K7</accession>